<comment type="pathway">
    <text evidence="2">Protein modification; protein ubiquitination.</text>
</comment>
<evidence type="ECO:0000259" key="4">
    <source>
        <dbReference type="PROSITE" id="PS50097"/>
    </source>
</evidence>
<proteinExistence type="evidence at transcript level"/>
<evidence type="ECO:0000256" key="3">
    <source>
        <dbReference type="ARBA" id="ARBA00022786"/>
    </source>
</evidence>
<evidence type="ECO:0000256" key="2">
    <source>
        <dbReference type="ARBA" id="ARBA00004906"/>
    </source>
</evidence>
<dbReference type="AlphaFoldDB" id="A0A1B1X413"/>
<gene>
    <name evidence="5" type="primary">BTBD3</name>
</gene>
<organism evidence="5">
    <name type="scientific">Tradescantia hirsutiflora</name>
    <dbReference type="NCBI Taxonomy" id="428262"/>
    <lineage>
        <taxon>Eukaryota</taxon>
        <taxon>Viridiplantae</taxon>
        <taxon>Streptophyta</taxon>
        <taxon>Embryophyta</taxon>
        <taxon>Tracheophyta</taxon>
        <taxon>Spermatophyta</taxon>
        <taxon>Magnoliopsida</taxon>
        <taxon>Liliopsida</taxon>
        <taxon>Commelinales</taxon>
        <taxon>Commelinaceae</taxon>
        <taxon>Tradescantia</taxon>
    </lineage>
</organism>
<comment type="function">
    <text evidence="1">May act as a substrate-specific adapter of an E3 ubiquitin-protein ligase complex (CUL3-RBX1-BTB) which mediates the ubiquitination and subsequent proteasomal degradation of target proteins.</text>
</comment>
<name>A0A1B1X413_9LILI</name>
<dbReference type="Gene3D" id="3.30.710.10">
    <property type="entry name" value="Potassium Channel Kv1.1, Chain A"/>
    <property type="match status" value="1"/>
</dbReference>
<dbReference type="InterPro" id="IPR000210">
    <property type="entry name" value="BTB/POZ_dom"/>
</dbReference>
<dbReference type="PROSITE" id="PS50097">
    <property type="entry name" value="BTB"/>
    <property type="match status" value="1"/>
</dbReference>
<sequence>MEQHCSTETCSFGDQLTSDVIVCLNKDRMPERFHLHSAILRKQSNYFAKWFSENLTFTSESNCCIDVNCPVSEYEHYIKLLKLLYLSEEFVSDLLDSVKSAIGVLQASVALECGEVARICIQYLESVSWDENEEEKIIELAPRLGPEAAPLLARIHPADTSATKNVFLSAIRFATTVTTSCPPFADELKISAQEQVEYMLLEDDDSALITVDDDVMSEVKICLAKMFTSLEIAMKELPSRFDQSPETAEQKVLNCLADLEWITNVLPKMEMMQDFVSIWNQISSHILSVACEEKYSSSLWAIKLKLIELTGKALDAVGYGTVVLPASTRVQFLNTWLPYIRTMKPILDSKSLDDEAFPYKMDSDLCQNIEGAITSLLSALPSNDQADILAEWIKMTEQLKYPDLTEAFEVWCYRTKAAKRRILILKIFKATVLLIDQSSKLARRL</sequence>
<dbReference type="GO" id="GO:0016567">
    <property type="term" value="P:protein ubiquitination"/>
    <property type="evidence" value="ECO:0007669"/>
    <property type="project" value="UniProtKB-UniPathway"/>
</dbReference>
<keyword evidence="3" id="KW-0833">Ubl conjugation pathway</keyword>
<dbReference type="SUPFAM" id="SSF54695">
    <property type="entry name" value="POZ domain"/>
    <property type="match status" value="1"/>
</dbReference>
<dbReference type="EMBL" id="KU578023">
    <property type="protein sequence ID" value="ANW72274.1"/>
    <property type="molecule type" value="mRNA"/>
</dbReference>
<dbReference type="InterPro" id="IPR038920">
    <property type="entry name" value="At3g05675-like"/>
</dbReference>
<dbReference type="PANTHER" id="PTHR31060:SF7">
    <property type="entry name" value="OS06G0129200 PROTEIN"/>
    <property type="match status" value="1"/>
</dbReference>
<evidence type="ECO:0000256" key="1">
    <source>
        <dbReference type="ARBA" id="ARBA00002668"/>
    </source>
</evidence>
<dbReference type="Pfam" id="PF25553">
    <property type="entry name" value="BTB-POZ_ANK-like"/>
    <property type="match status" value="1"/>
</dbReference>
<protein>
    <submittedName>
        <fullName evidence="5">BTB/POZ domain-containing protein At3q05675-like protein</fullName>
    </submittedName>
</protein>
<dbReference type="PANTHER" id="PTHR31060">
    <property type="entry name" value="OSJNBA0011J08.25 PROTEIN-RELATED"/>
    <property type="match status" value="1"/>
</dbReference>
<accession>A0A1B1X413</accession>
<feature type="domain" description="BTB" evidence="4">
    <location>
        <begin position="18"/>
        <end position="93"/>
    </location>
</feature>
<dbReference type="UniPathway" id="UPA00143"/>
<reference evidence="5" key="1">
    <citation type="submission" date="2016-01" db="EMBL/GenBank/DDBJ databases">
        <title>Molecular gene cloning of Calnexin1 in Tradescantia.</title>
        <authorList>
            <person name="Ha H.-J."/>
            <person name="Park N."/>
        </authorList>
    </citation>
    <scope>NUCLEOTIDE SEQUENCE</scope>
    <source>
        <strain evidence="5">BNL 4430</strain>
    </source>
</reference>
<dbReference type="InterPro" id="IPR011333">
    <property type="entry name" value="SKP1/BTB/POZ_sf"/>
</dbReference>
<dbReference type="InterPro" id="IPR058039">
    <property type="entry name" value="At3g05675-like_ankyrin"/>
</dbReference>
<dbReference type="Pfam" id="PF00651">
    <property type="entry name" value="BTB"/>
    <property type="match status" value="1"/>
</dbReference>
<evidence type="ECO:0000313" key="5">
    <source>
        <dbReference type="EMBL" id="ANW72274.1"/>
    </source>
</evidence>